<dbReference type="Gene3D" id="2.60.40.1090">
    <property type="entry name" value="Fimbrial-type adhesion domain"/>
    <property type="match status" value="1"/>
</dbReference>
<gene>
    <name evidence="3" type="ORF">SAMN05216189_101532</name>
    <name evidence="4" type="ORF">SAMN06295949_115107</name>
</gene>
<dbReference type="Proteomes" id="UP000199693">
    <property type="component" value="Unassembled WGS sequence"/>
</dbReference>
<name>A0A239KDY4_9PSED</name>
<evidence type="ECO:0000259" key="2">
    <source>
        <dbReference type="Pfam" id="PF00419"/>
    </source>
</evidence>
<evidence type="ECO:0000313" key="6">
    <source>
        <dbReference type="Proteomes" id="UP000199693"/>
    </source>
</evidence>
<dbReference type="EMBL" id="FNEC01000015">
    <property type="protein sequence ID" value="SDJ30712.1"/>
    <property type="molecule type" value="Genomic_DNA"/>
</dbReference>
<evidence type="ECO:0000313" key="5">
    <source>
        <dbReference type="Proteomes" id="UP000198309"/>
    </source>
</evidence>
<reference evidence="3 6" key="1">
    <citation type="submission" date="2016-10" db="EMBL/GenBank/DDBJ databases">
        <authorList>
            <person name="de Groot N.N."/>
        </authorList>
    </citation>
    <scope>NUCLEOTIDE SEQUENCE [LARGE SCALE GENOMIC DNA]</scope>
    <source>
        <strain evidence="3 6">CCM 7361</strain>
    </source>
</reference>
<keyword evidence="5" id="KW-1185">Reference proteome</keyword>
<accession>A0A239KDY4</accession>
<feature type="domain" description="Fimbrial-type adhesion" evidence="2">
    <location>
        <begin position="205"/>
        <end position="375"/>
    </location>
</feature>
<dbReference type="Gene3D" id="2.60.40.3310">
    <property type="match status" value="1"/>
</dbReference>
<dbReference type="GO" id="GO:0043709">
    <property type="term" value="P:cell adhesion involved in single-species biofilm formation"/>
    <property type="evidence" value="ECO:0007669"/>
    <property type="project" value="TreeGrafter"/>
</dbReference>
<dbReference type="Proteomes" id="UP000198309">
    <property type="component" value="Unassembled WGS sequence"/>
</dbReference>
<feature type="chain" id="PRO_5030040875" evidence="1">
    <location>
        <begin position="25"/>
        <end position="375"/>
    </location>
</feature>
<dbReference type="PANTHER" id="PTHR33420">
    <property type="entry name" value="FIMBRIAL SUBUNIT ELFA-RELATED"/>
    <property type="match status" value="1"/>
</dbReference>
<reference evidence="4 5" key="2">
    <citation type="submission" date="2017-06" db="EMBL/GenBank/DDBJ databases">
        <authorList>
            <person name="Varghese N."/>
            <person name="Submissions S."/>
        </authorList>
    </citation>
    <scope>NUCLEOTIDE SEQUENCE [LARGE SCALE GENOMIC DNA]</scope>
    <source>
        <strain evidence="4 5">RLD-1</strain>
    </source>
</reference>
<sequence>MIKRNIISTLIAVFCLTSSSLAWSAMCGYAPSNSSGNGPLVASIPLQASTITVGRDVPLGKEVLRQTFQVSGKIDLQCDREVWANIQYALPTIPLGKSSWVGSPYAGNVYKTDVPGIGVAITHLGTVMPSNRDMVLCSGNVSQCTNTITSFVNPIVLSFIKIGEVAPSTISGASLPTIRVDVTEKESGNRITLGSFSYVGAVNVVSATCLTPDVPVNLGSHQIGAGTLGPEKTTPFVAFDIVLSNCPAFAGYAAEQWSSAGTGQICQEKACMPSGMSATNSLRFRLDPMYGSDFPTKGIVKLDGVEGSATGVGIEISRPAGGSVVPIGTFVYGPGVTGVDGATYKIPLRARYVQTESKVTPGPANSSVMFTIDYQ</sequence>
<dbReference type="InterPro" id="IPR000259">
    <property type="entry name" value="Adhesion_dom_fimbrial"/>
</dbReference>
<organism evidence="3 6">
    <name type="scientific">Pseudomonas delhiensis</name>
    <dbReference type="NCBI Taxonomy" id="366289"/>
    <lineage>
        <taxon>Bacteria</taxon>
        <taxon>Pseudomonadati</taxon>
        <taxon>Pseudomonadota</taxon>
        <taxon>Gammaproteobacteria</taxon>
        <taxon>Pseudomonadales</taxon>
        <taxon>Pseudomonadaceae</taxon>
        <taxon>Pseudomonas</taxon>
    </lineage>
</organism>
<dbReference type="PANTHER" id="PTHR33420:SF32">
    <property type="entry name" value="FIMBRIAL-LIKE PROTEIN"/>
    <property type="match status" value="1"/>
</dbReference>
<feature type="signal peptide" evidence="1">
    <location>
        <begin position="1"/>
        <end position="24"/>
    </location>
</feature>
<dbReference type="InterPro" id="IPR008966">
    <property type="entry name" value="Adhesion_dom_sf"/>
</dbReference>
<evidence type="ECO:0000256" key="1">
    <source>
        <dbReference type="SAM" id="SignalP"/>
    </source>
</evidence>
<evidence type="ECO:0000313" key="4">
    <source>
        <dbReference type="EMBL" id="SNT15922.1"/>
    </source>
</evidence>
<dbReference type="InterPro" id="IPR036937">
    <property type="entry name" value="Adhesion_dom_fimbrial_sf"/>
</dbReference>
<dbReference type="Pfam" id="PF00419">
    <property type="entry name" value="Fimbrial"/>
    <property type="match status" value="1"/>
</dbReference>
<protein>
    <submittedName>
        <fullName evidence="3">Pilin (Type 1 fimbria component protein)</fullName>
    </submittedName>
</protein>
<dbReference type="InterPro" id="IPR050263">
    <property type="entry name" value="Bact_Fimbrial_Adh_Pro"/>
</dbReference>
<evidence type="ECO:0000313" key="3">
    <source>
        <dbReference type="EMBL" id="SDJ30712.1"/>
    </source>
</evidence>
<keyword evidence="1" id="KW-0732">Signal</keyword>
<dbReference type="AlphaFoldDB" id="A0A239KDY4"/>
<dbReference type="SUPFAM" id="SSF49401">
    <property type="entry name" value="Bacterial adhesins"/>
    <property type="match status" value="1"/>
</dbReference>
<dbReference type="RefSeq" id="WP_167364803.1">
    <property type="nucleotide sequence ID" value="NZ_FNEC01000015.1"/>
</dbReference>
<dbReference type="EMBL" id="FZPC01000015">
    <property type="protein sequence ID" value="SNT15922.1"/>
    <property type="molecule type" value="Genomic_DNA"/>
</dbReference>
<proteinExistence type="predicted"/>
<dbReference type="GO" id="GO:0009289">
    <property type="term" value="C:pilus"/>
    <property type="evidence" value="ECO:0007669"/>
    <property type="project" value="InterPro"/>
</dbReference>